<keyword evidence="2" id="KW-1185">Reference proteome</keyword>
<dbReference type="AlphaFoldDB" id="A0AAV8RBC2"/>
<dbReference type="Proteomes" id="UP001222027">
    <property type="component" value="Unassembled WGS sequence"/>
</dbReference>
<proteinExistence type="predicted"/>
<reference evidence="1 2" key="1">
    <citation type="submission" date="2022-12" db="EMBL/GenBank/DDBJ databases">
        <title>Chromosome-scale assembly of the Ensete ventricosum genome.</title>
        <authorList>
            <person name="Dussert Y."/>
            <person name="Stocks J."/>
            <person name="Wendawek A."/>
            <person name="Woldeyes F."/>
            <person name="Nichols R.A."/>
            <person name="Borrell J.S."/>
        </authorList>
    </citation>
    <scope>NUCLEOTIDE SEQUENCE [LARGE SCALE GENOMIC DNA]</scope>
    <source>
        <strain evidence="2">cv. Maze</strain>
        <tissue evidence="1">Seeds</tissue>
    </source>
</reference>
<evidence type="ECO:0000313" key="2">
    <source>
        <dbReference type="Proteomes" id="UP001222027"/>
    </source>
</evidence>
<protein>
    <submittedName>
        <fullName evidence="1">Uncharacterized protein</fullName>
    </submittedName>
</protein>
<gene>
    <name evidence="1" type="ORF">OPV22_014736</name>
</gene>
<evidence type="ECO:0000313" key="1">
    <source>
        <dbReference type="EMBL" id="KAJ8493015.1"/>
    </source>
</evidence>
<accession>A0AAV8RBC2</accession>
<organism evidence="1 2">
    <name type="scientific">Ensete ventricosum</name>
    <name type="common">Abyssinian banana</name>
    <name type="synonym">Musa ensete</name>
    <dbReference type="NCBI Taxonomy" id="4639"/>
    <lineage>
        <taxon>Eukaryota</taxon>
        <taxon>Viridiplantae</taxon>
        <taxon>Streptophyta</taxon>
        <taxon>Embryophyta</taxon>
        <taxon>Tracheophyta</taxon>
        <taxon>Spermatophyta</taxon>
        <taxon>Magnoliopsida</taxon>
        <taxon>Liliopsida</taxon>
        <taxon>Zingiberales</taxon>
        <taxon>Musaceae</taxon>
        <taxon>Ensete</taxon>
    </lineage>
</organism>
<sequence length="103" mass="11591">MLDTTVKDWPVEETLRFAKLALKCAKLRRKDLQDLGTMMQPKFRIYFSLLRQWSLHQIQGTETTPSTPSVSVGAFSCATEMEGGWLDVAVMVSGAREATLRDP</sequence>
<comment type="caution">
    <text evidence="1">The sequence shown here is derived from an EMBL/GenBank/DDBJ whole genome shotgun (WGS) entry which is preliminary data.</text>
</comment>
<dbReference type="EMBL" id="JAQQAF010000004">
    <property type="protein sequence ID" value="KAJ8493015.1"/>
    <property type="molecule type" value="Genomic_DNA"/>
</dbReference>
<name>A0AAV8RBC2_ENSVE</name>